<evidence type="ECO:0000313" key="1">
    <source>
        <dbReference type="EMBL" id="SHJ14286.1"/>
    </source>
</evidence>
<dbReference type="Pfam" id="PF06245">
    <property type="entry name" value="DUF1015"/>
    <property type="match status" value="1"/>
</dbReference>
<keyword evidence="2" id="KW-1185">Reference proteome</keyword>
<dbReference type="OrthoDB" id="6396832at2"/>
<dbReference type="InterPro" id="IPR008323">
    <property type="entry name" value="UCP033563"/>
</dbReference>
<accession>A0A1M6GWG2</accession>
<dbReference type="PANTHER" id="PTHR36454:SF1">
    <property type="entry name" value="DUF1015 DOMAIN-CONTAINING PROTEIN"/>
    <property type="match status" value="1"/>
</dbReference>
<protein>
    <submittedName>
        <fullName evidence="1">Uncharacterized conserved protein, DUF1015 family</fullName>
    </submittedName>
</protein>
<dbReference type="EMBL" id="FQZP01000027">
    <property type="protein sequence ID" value="SHJ14286.1"/>
    <property type="molecule type" value="Genomic_DNA"/>
</dbReference>
<evidence type="ECO:0000313" key="2">
    <source>
        <dbReference type="Proteomes" id="UP000324781"/>
    </source>
</evidence>
<dbReference type="RefSeq" id="WP_149678841.1">
    <property type="nucleotide sequence ID" value="NZ_FQZP01000027.1"/>
</dbReference>
<name>A0A1M6GWG2_9FIRM</name>
<dbReference type="Proteomes" id="UP000324781">
    <property type="component" value="Unassembled WGS sequence"/>
</dbReference>
<dbReference type="AlphaFoldDB" id="A0A1M6GWG2"/>
<gene>
    <name evidence="1" type="ORF">SAMN05444373_102713</name>
</gene>
<dbReference type="PANTHER" id="PTHR36454">
    <property type="entry name" value="LMO2823 PROTEIN"/>
    <property type="match status" value="1"/>
</dbReference>
<reference evidence="1 2" key="1">
    <citation type="submission" date="2016-11" db="EMBL/GenBank/DDBJ databases">
        <authorList>
            <person name="Varghese N."/>
            <person name="Submissions S."/>
        </authorList>
    </citation>
    <scope>NUCLEOTIDE SEQUENCE [LARGE SCALE GENOMIC DNA]</scope>
    <source>
        <strain evidence="1 2">DSM 19027</strain>
    </source>
</reference>
<sequence length="450" mass="50955">MINRRLAEKLKNDVGVSVASVLLPKSQMVDMTKWSVVACDQYTSEQSYWEEVKALVGDNPSTLWLIFPEAYLETDDENSKAERIKAIHAKMEEYLKDGLFDELEDTVILVERQFPGGNSRHGLILAVDLERYDYSAGSRSLIRATEGTILERIPPRIRIRENAPLELPHVLLLIDDRNETVIEPLFARKDHFPKVYDFQLMKKGGSIRGWAVQDEACIENIYQALLRLSDPGYFSEKYGLTGQQAPLLFAVGDGNHSLATAKACWEKLKATLSPEERENHPARFALVEVVNLHDKGLIFEPIHRILFRVDKDRFIQDFCRHYNALGCKAYATTEKPSVPPGSHVIGYVSEGSDGYLVVEKPSGNLDVATLQGFIDVYLKENPGTAVDYVHGSDVVERLGRQKGNMGFFLSPMDKNELFRTVILDGALPRKTFSMGEANEKRFYLEARRIR</sequence>
<organism evidence="1 2">
    <name type="scientific">Thermoclostridium caenicola</name>
    <dbReference type="NCBI Taxonomy" id="659425"/>
    <lineage>
        <taxon>Bacteria</taxon>
        <taxon>Bacillati</taxon>
        <taxon>Bacillota</taxon>
        <taxon>Clostridia</taxon>
        <taxon>Eubacteriales</taxon>
        <taxon>Oscillospiraceae</taxon>
        <taxon>Thermoclostridium</taxon>
    </lineage>
</organism>
<proteinExistence type="predicted"/>